<sequence length="86" mass="9007">MIRAAPIVETLPVTGYPDTVSEPLDAGVTTLCLSWVSRHASRPDVAFLAGDGLPVPAGARALPWSRPTGAAPRWTPSTCRRAAAPM</sequence>
<accession>A0ABN0R4V5</accession>
<gene>
    <name evidence="2" type="ORF">I551_1446</name>
</gene>
<comment type="caution">
    <text evidence="2">The sequence shown here is derived from an EMBL/GenBank/DDBJ whole genome shotgun (WGS) entry which is preliminary data.</text>
</comment>
<dbReference type="EMBL" id="JAOL01000081">
    <property type="protein sequence ID" value="EUA92116.1"/>
    <property type="molecule type" value="Genomic_DNA"/>
</dbReference>
<dbReference type="InterPro" id="IPR007795">
    <property type="entry name" value="T7SS_EccB"/>
</dbReference>
<keyword evidence="3" id="KW-1185">Reference proteome</keyword>
<organism evidence="2 3">
    <name type="scientific">Mycobacterium ulcerans str. Harvey</name>
    <dbReference type="NCBI Taxonomy" id="1299332"/>
    <lineage>
        <taxon>Bacteria</taxon>
        <taxon>Bacillati</taxon>
        <taxon>Actinomycetota</taxon>
        <taxon>Actinomycetes</taxon>
        <taxon>Mycobacteriales</taxon>
        <taxon>Mycobacteriaceae</taxon>
        <taxon>Mycobacterium</taxon>
        <taxon>Mycobacterium ulcerans group</taxon>
    </lineage>
</organism>
<evidence type="ECO:0000313" key="2">
    <source>
        <dbReference type="EMBL" id="EUA92116.1"/>
    </source>
</evidence>
<proteinExistence type="predicted"/>
<evidence type="ECO:0000256" key="1">
    <source>
        <dbReference type="SAM" id="MobiDB-lite"/>
    </source>
</evidence>
<feature type="region of interest" description="Disordered" evidence="1">
    <location>
        <begin position="64"/>
        <end position="86"/>
    </location>
</feature>
<protein>
    <submittedName>
        <fullName evidence="2">Uncharacterized protein</fullName>
    </submittedName>
</protein>
<reference evidence="2 3" key="1">
    <citation type="submission" date="2014-01" db="EMBL/GenBank/DDBJ databases">
        <authorList>
            <person name="Dobos K."/>
            <person name="Lenaerts A."/>
            <person name="Ordway D."/>
            <person name="DeGroote M.A."/>
            <person name="Parker T."/>
            <person name="Sizemore C."/>
            <person name="Tallon L.J."/>
            <person name="Sadzewicz L.K."/>
            <person name="Sengamalay N."/>
            <person name="Fraser C.M."/>
            <person name="Hine E."/>
            <person name="Shefchek K.A."/>
            <person name="Das S.P."/>
            <person name="Tettelin H."/>
        </authorList>
    </citation>
    <scope>NUCLEOTIDE SEQUENCE [LARGE SCALE GENOMIC DNA]</scope>
    <source>
        <strain evidence="2 3">Harvey</strain>
    </source>
</reference>
<dbReference type="Pfam" id="PF05108">
    <property type="entry name" value="T7SS_ESX1_EccB"/>
    <property type="match status" value="1"/>
</dbReference>
<evidence type="ECO:0000313" key="3">
    <source>
        <dbReference type="Proteomes" id="UP000020681"/>
    </source>
</evidence>
<dbReference type="Proteomes" id="UP000020681">
    <property type="component" value="Unassembled WGS sequence"/>
</dbReference>
<name>A0ABN0R4V5_MYCUL</name>